<dbReference type="AlphaFoldDB" id="A0A9Q3GF69"/>
<proteinExistence type="predicted"/>
<evidence type="ECO:0000313" key="2">
    <source>
        <dbReference type="EMBL" id="MBW0464906.1"/>
    </source>
</evidence>
<comment type="caution">
    <text evidence="2">The sequence shown here is derived from an EMBL/GenBank/DDBJ whole genome shotgun (WGS) entry which is preliminary data.</text>
</comment>
<name>A0A9Q3GF69_9BASI</name>
<feature type="region of interest" description="Disordered" evidence="1">
    <location>
        <begin position="1"/>
        <end position="26"/>
    </location>
</feature>
<evidence type="ECO:0000313" key="3">
    <source>
        <dbReference type="Proteomes" id="UP000765509"/>
    </source>
</evidence>
<dbReference type="EMBL" id="AVOT02000913">
    <property type="protein sequence ID" value="MBW0464906.1"/>
    <property type="molecule type" value="Genomic_DNA"/>
</dbReference>
<gene>
    <name evidence="2" type="ORF">O181_004621</name>
</gene>
<sequence>MNWKKSNPKEPPDPTNNTPKKHMKRNWVSIRKGKRDRQYDKNHATRLEHLKNQPTNRQKEVNSANSIDKTNNTCPSFAEVFAITNTLRQTNPIQ</sequence>
<keyword evidence="3" id="KW-1185">Reference proteome</keyword>
<reference evidence="2" key="1">
    <citation type="submission" date="2021-03" db="EMBL/GenBank/DDBJ databases">
        <title>Draft genome sequence of rust myrtle Austropuccinia psidii MF-1, a brazilian biotype.</title>
        <authorList>
            <person name="Quecine M.C."/>
            <person name="Pachon D.M.R."/>
            <person name="Bonatelli M.L."/>
            <person name="Correr F.H."/>
            <person name="Franceschini L.M."/>
            <person name="Leite T.F."/>
            <person name="Margarido G.R.A."/>
            <person name="Almeida C.A."/>
            <person name="Ferrarezi J.A."/>
            <person name="Labate C.A."/>
        </authorList>
    </citation>
    <scope>NUCLEOTIDE SEQUENCE</scope>
    <source>
        <strain evidence="2">MF-1</strain>
    </source>
</reference>
<protein>
    <submittedName>
        <fullName evidence="2">Uncharacterized protein</fullName>
    </submittedName>
</protein>
<organism evidence="2 3">
    <name type="scientific">Austropuccinia psidii MF-1</name>
    <dbReference type="NCBI Taxonomy" id="1389203"/>
    <lineage>
        <taxon>Eukaryota</taxon>
        <taxon>Fungi</taxon>
        <taxon>Dikarya</taxon>
        <taxon>Basidiomycota</taxon>
        <taxon>Pucciniomycotina</taxon>
        <taxon>Pucciniomycetes</taxon>
        <taxon>Pucciniales</taxon>
        <taxon>Sphaerophragmiaceae</taxon>
        <taxon>Austropuccinia</taxon>
    </lineage>
</organism>
<feature type="region of interest" description="Disordered" evidence="1">
    <location>
        <begin position="52"/>
        <end position="72"/>
    </location>
</feature>
<accession>A0A9Q3GF69</accession>
<evidence type="ECO:0000256" key="1">
    <source>
        <dbReference type="SAM" id="MobiDB-lite"/>
    </source>
</evidence>
<dbReference type="Proteomes" id="UP000765509">
    <property type="component" value="Unassembled WGS sequence"/>
</dbReference>